<name>A0A511R5Y1_9DEIN</name>
<protein>
    <submittedName>
        <fullName evidence="1">Uncharacterized protein</fullName>
    </submittedName>
</protein>
<comment type="caution">
    <text evidence="1">The sequence shown here is derived from an EMBL/GenBank/DDBJ whole genome shotgun (WGS) entry which is preliminary data.</text>
</comment>
<evidence type="ECO:0000313" key="2">
    <source>
        <dbReference type="Proteomes" id="UP000321197"/>
    </source>
</evidence>
<dbReference type="Proteomes" id="UP000321197">
    <property type="component" value="Unassembled WGS sequence"/>
</dbReference>
<accession>A0A511R5Y1</accession>
<proteinExistence type="predicted"/>
<dbReference type="RefSeq" id="WP_147075481.1">
    <property type="nucleotide sequence ID" value="NZ_BJXL01000092.1"/>
</dbReference>
<dbReference type="OrthoDB" id="9959609at2"/>
<gene>
    <name evidence="1" type="ORF">MHY01S_24980</name>
</gene>
<dbReference type="EMBL" id="BJXL01000092">
    <property type="protein sequence ID" value="GEM84332.1"/>
    <property type="molecule type" value="Genomic_DNA"/>
</dbReference>
<reference evidence="1 2" key="1">
    <citation type="submission" date="2019-07" db="EMBL/GenBank/DDBJ databases">
        <title>Whole genome shotgun sequence of Meiothermus hypogaeus NBRC 106114.</title>
        <authorList>
            <person name="Hosoyama A."/>
            <person name="Uohara A."/>
            <person name="Ohji S."/>
            <person name="Ichikawa N."/>
        </authorList>
    </citation>
    <scope>NUCLEOTIDE SEQUENCE [LARGE SCALE GENOMIC DNA]</scope>
    <source>
        <strain evidence="1 2">NBRC 106114</strain>
    </source>
</reference>
<organism evidence="1 2">
    <name type="scientific">Meiothermus hypogaeus NBRC 106114</name>
    <dbReference type="NCBI Taxonomy" id="1227553"/>
    <lineage>
        <taxon>Bacteria</taxon>
        <taxon>Thermotogati</taxon>
        <taxon>Deinococcota</taxon>
        <taxon>Deinococci</taxon>
        <taxon>Thermales</taxon>
        <taxon>Thermaceae</taxon>
        <taxon>Meiothermus</taxon>
    </lineage>
</organism>
<evidence type="ECO:0000313" key="1">
    <source>
        <dbReference type="EMBL" id="GEM84332.1"/>
    </source>
</evidence>
<sequence length="160" mass="17990">MKKLIIPISLVFMLGFAQEQPQVFGDARFVERQDVMTDEDRSSVVISELAAQPNATLVWRCRGDRLEVLVFAGEILDSNSNRLFFRSDKGAAAVIVGSLSTNRRAVFINNSDHKMFTQAVLGTKNIFAVRFGFLENEAFTYQFRVSGLADALARLKCYKQ</sequence>
<dbReference type="AlphaFoldDB" id="A0A511R5Y1"/>